<dbReference type="RefSeq" id="XP_017996045.1">
    <property type="nucleotide sequence ID" value="XM_018141500.1"/>
</dbReference>
<dbReference type="PANTHER" id="PTHR48022:SF44">
    <property type="entry name" value="SUGAR TRANSPORTER, PUTATIVE (AFU_ORTHOLOGUE AFUA_4G14610)-RELATED"/>
    <property type="match status" value="1"/>
</dbReference>
<feature type="transmembrane region" description="Helical" evidence="8">
    <location>
        <begin position="151"/>
        <end position="170"/>
    </location>
</feature>
<evidence type="ECO:0000259" key="9">
    <source>
        <dbReference type="PROSITE" id="PS50850"/>
    </source>
</evidence>
<gene>
    <name evidence="10" type="ORF">AB675_1599</name>
</gene>
<feature type="transmembrane region" description="Helical" evidence="8">
    <location>
        <begin position="182"/>
        <end position="203"/>
    </location>
</feature>
<feature type="transmembrane region" description="Helical" evidence="8">
    <location>
        <begin position="276"/>
        <end position="302"/>
    </location>
</feature>
<evidence type="ECO:0000256" key="4">
    <source>
        <dbReference type="ARBA" id="ARBA00022692"/>
    </source>
</evidence>
<dbReference type="Gene3D" id="1.20.1250.20">
    <property type="entry name" value="MFS general substrate transporter like domains"/>
    <property type="match status" value="1"/>
</dbReference>
<proteinExistence type="inferred from homology"/>
<feature type="transmembrane region" description="Helical" evidence="8">
    <location>
        <begin position="12"/>
        <end position="31"/>
    </location>
</feature>
<dbReference type="InterPro" id="IPR005829">
    <property type="entry name" value="Sugar_transporter_CS"/>
</dbReference>
<evidence type="ECO:0000256" key="1">
    <source>
        <dbReference type="ARBA" id="ARBA00004141"/>
    </source>
</evidence>
<evidence type="ECO:0000256" key="2">
    <source>
        <dbReference type="ARBA" id="ARBA00010992"/>
    </source>
</evidence>
<feature type="transmembrane region" description="Helical" evidence="8">
    <location>
        <begin position="68"/>
        <end position="86"/>
    </location>
</feature>
<keyword evidence="3 7" id="KW-0813">Transport</keyword>
<protein>
    <submittedName>
        <fullName evidence="10">Sugar transporter STL1</fullName>
    </submittedName>
</protein>
<keyword evidence="4 8" id="KW-0812">Transmembrane</keyword>
<feature type="transmembrane region" description="Helical" evidence="8">
    <location>
        <begin position="314"/>
        <end position="334"/>
    </location>
</feature>
<dbReference type="EMBL" id="LFJN01000034">
    <property type="protein sequence ID" value="KPI36082.1"/>
    <property type="molecule type" value="Genomic_DNA"/>
</dbReference>
<evidence type="ECO:0000313" key="10">
    <source>
        <dbReference type="EMBL" id="KPI36082.1"/>
    </source>
</evidence>
<feature type="transmembrane region" description="Helical" evidence="8">
    <location>
        <begin position="118"/>
        <end position="139"/>
    </location>
</feature>
<name>A0A0N1H3E7_9EURO</name>
<keyword evidence="10" id="KW-0762">Sugar transport</keyword>
<dbReference type="InterPro" id="IPR020846">
    <property type="entry name" value="MFS_dom"/>
</dbReference>
<dbReference type="PROSITE" id="PS00216">
    <property type="entry name" value="SUGAR_TRANSPORT_1"/>
    <property type="match status" value="1"/>
</dbReference>
<dbReference type="InterPro" id="IPR005828">
    <property type="entry name" value="MFS_sugar_transport-like"/>
</dbReference>
<dbReference type="Proteomes" id="UP000038010">
    <property type="component" value="Unassembled WGS sequence"/>
</dbReference>
<feature type="transmembrane region" description="Helical" evidence="8">
    <location>
        <begin position="343"/>
        <end position="361"/>
    </location>
</feature>
<dbReference type="NCBIfam" id="TIGR00879">
    <property type="entry name" value="SP"/>
    <property type="match status" value="1"/>
</dbReference>
<comment type="similarity">
    <text evidence="2 7">Belongs to the major facilitator superfamily. Sugar transporter (TC 2.A.1.1) family.</text>
</comment>
<organism evidence="10 11">
    <name type="scientific">Cyphellophora attinorum</name>
    <dbReference type="NCBI Taxonomy" id="1664694"/>
    <lineage>
        <taxon>Eukaryota</taxon>
        <taxon>Fungi</taxon>
        <taxon>Dikarya</taxon>
        <taxon>Ascomycota</taxon>
        <taxon>Pezizomycotina</taxon>
        <taxon>Eurotiomycetes</taxon>
        <taxon>Chaetothyriomycetidae</taxon>
        <taxon>Chaetothyriales</taxon>
        <taxon>Cyphellophoraceae</taxon>
        <taxon>Cyphellophora</taxon>
    </lineage>
</organism>
<evidence type="ECO:0000256" key="7">
    <source>
        <dbReference type="RuleBase" id="RU003346"/>
    </source>
</evidence>
<dbReference type="VEuPathDB" id="FungiDB:AB675_1599"/>
<comment type="caution">
    <text evidence="10">The sequence shown here is derived from an EMBL/GenBank/DDBJ whole genome shotgun (WGS) entry which is preliminary data.</text>
</comment>
<reference evidence="10 11" key="1">
    <citation type="submission" date="2015-06" db="EMBL/GenBank/DDBJ databases">
        <title>Draft genome of the ant-associated black yeast Phialophora attae CBS 131958.</title>
        <authorList>
            <person name="Moreno L.F."/>
            <person name="Stielow B.J."/>
            <person name="de Hoog S."/>
            <person name="Vicente V.A."/>
            <person name="Weiss V.A."/>
            <person name="de Vries M."/>
            <person name="Cruz L.M."/>
            <person name="Souza E.M."/>
        </authorList>
    </citation>
    <scope>NUCLEOTIDE SEQUENCE [LARGE SCALE GENOMIC DNA]</scope>
    <source>
        <strain evidence="10 11">CBS 131958</strain>
    </source>
</reference>
<dbReference type="GeneID" id="28733380"/>
<dbReference type="FunFam" id="1.20.1250.20:FF:000090">
    <property type="entry name" value="MFS sugar transporter, putative"/>
    <property type="match status" value="1"/>
</dbReference>
<keyword evidence="5 8" id="KW-1133">Transmembrane helix</keyword>
<sequence length="542" mass="59194">MTFKPWRHVPGKALLWLLNLFSAIALIFEGYNQGVMGFVNGSAGYIEAVGLGSDGVVTNSTKQGGLVAVYYFGAMFGCFIGGWYGDRFGRKKAVAVGSVLALIGGVLQAASQSSNMTICARVVCGLGIGFINTIIPAWISELAQSHNRGSSFALVFCANYVGIVIAYWLGYGLRNDTTDFKWRFPLAFQTVPVIILLLTVAFLPESPRWLIADGRRDEALEILAKIRGDRALSDPELEHEISQLDVIVANAKHPRYSLINMSFGRHSGLLHLGRRVSLAVGIMMMMEWTGILAITVYANTLFQQAGFSAEKASWLSGLCNTFGIIGTAASIFTIDRFGRRKSLYFGFFIQGAVLMLSGGLSRLGEEHPNNSGAYGAAAAAMVFIYTFFFAQTVLMIAFLYPTEIWPQEVRARGNSYGVFGWAVGCGTTTLVIPSMFSALGWKTLVVFGCFNFASLPLVYFFFPETLGRSLEEVNLLFTAKSPFVSSNKQEYERRLRDAGGDVLAAERSLLAEIDGQETAQKSASDEEIAATFKHGRVTEDLK</sequence>
<evidence type="ECO:0000256" key="8">
    <source>
        <dbReference type="SAM" id="Phobius"/>
    </source>
</evidence>
<feature type="transmembrane region" description="Helical" evidence="8">
    <location>
        <begin position="413"/>
        <end position="432"/>
    </location>
</feature>
<feature type="transmembrane region" description="Helical" evidence="8">
    <location>
        <begin position="93"/>
        <end position="112"/>
    </location>
</feature>
<feature type="domain" description="Major facilitator superfamily (MFS) profile" evidence="9">
    <location>
        <begin position="18"/>
        <end position="466"/>
    </location>
</feature>
<keyword evidence="6 8" id="KW-0472">Membrane</keyword>
<dbReference type="PANTHER" id="PTHR48022">
    <property type="entry name" value="PLASTIDIC GLUCOSE TRANSPORTER 4"/>
    <property type="match status" value="1"/>
</dbReference>
<evidence type="ECO:0000256" key="6">
    <source>
        <dbReference type="ARBA" id="ARBA00023136"/>
    </source>
</evidence>
<dbReference type="Pfam" id="PF00083">
    <property type="entry name" value="Sugar_tr"/>
    <property type="match status" value="1"/>
</dbReference>
<dbReference type="AlphaFoldDB" id="A0A0N1H3E7"/>
<dbReference type="SUPFAM" id="SSF103473">
    <property type="entry name" value="MFS general substrate transporter"/>
    <property type="match status" value="1"/>
</dbReference>
<dbReference type="OrthoDB" id="2544694at2759"/>
<dbReference type="PROSITE" id="PS50850">
    <property type="entry name" value="MFS"/>
    <property type="match status" value="1"/>
</dbReference>
<accession>A0A0N1H3E7</accession>
<dbReference type="InterPro" id="IPR050360">
    <property type="entry name" value="MFS_Sugar_Transporters"/>
</dbReference>
<evidence type="ECO:0000313" key="11">
    <source>
        <dbReference type="Proteomes" id="UP000038010"/>
    </source>
</evidence>
<evidence type="ECO:0000256" key="3">
    <source>
        <dbReference type="ARBA" id="ARBA00022448"/>
    </source>
</evidence>
<dbReference type="PRINTS" id="PR00171">
    <property type="entry name" value="SUGRTRNSPORT"/>
</dbReference>
<feature type="transmembrane region" description="Helical" evidence="8">
    <location>
        <begin position="373"/>
        <end position="401"/>
    </location>
</feature>
<evidence type="ECO:0000256" key="5">
    <source>
        <dbReference type="ARBA" id="ARBA00022989"/>
    </source>
</evidence>
<comment type="subcellular location">
    <subcellularLocation>
        <location evidence="1">Membrane</location>
        <topology evidence="1">Multi-pass membrane protein</topology>
    </subcellularLocation>
</comment>
<keyword evidence="11" id="KW-1185">Reference proteome</keyword>
<feature type="transmembrane region" description="Helical" evidence="8">
    <location>
        <begin position="444"/>
        <end position="462"/>
    </location>
</feature>
<dbReference type="InterPro" id="IPR003663">
    <property type="entry name" value="Sugar/inositol_transpt"/>
</dbReference>
<dbReference type="InterPro" id="IPR036259">
    <property type="entry name" value="MFS_trans_sf"/>
</dbReference>
<dbReference type="GO" id="GO:0005351">
    <property type="term" value="F:carbohydrate:proton symporter activity"/>
    <property type="evidence" value="ECO:0007669"/>
    <property type="project" value="TreeGrafter"/>
</dbReference>
<dbReference type="GO" id="GO:0016020">
    <property type="term" value="C:membrane"/>
    <property type="evidence" value="ECO:0007669"/>
    <property type="project" value="UniProtKB-SubCell"/>
</dbReference>